<reference evidence="9 10" key="1">
    <citation type="submission" date="2019-07" db="EMBL/GenBank/DDBJ databases">
        <title>Whole genome shotgun sequence of Cellulomonas soli NBRC 109434.</title>
        <authorList>
            <person name="Hosoyama A."/>
            <person name="Uohara A."/>
            <person name="Ohji S."/>
            <person name="Ichikawa N."/>
        </authorList>
    </citation>
    <scope>NUCLEOTIDE SEQUENCE [LARGE SCALE GENOMIC DNA]</scope>
    <source>
        <strain evidence="9 10">NBRC 109434</strain>
    </source>
</reference>
<dbReference type="Pfam" id="PF16363">
    <property type="entry name" value="GDP_Man_Dehyd"/>
    <property type="match status" value="1"/>
</dbReference>
<dbReference type="FunFam" id="3.40.50.720:FF:000924">
    <property type="entry name" value="GDP-mannose 4,6 dehydratase"/>
    <property type="match status" value="1"/>
</dbReference>
<dbReference type="Gene3D" id="3.40.50.720">
    <property type="entry name" value="NAD(P)-binding Rossmann-like Domain"/>
    <property type="match status" value="1"/>
</dbReference>
<dbReference type="GO" id="GO:0008446">
    <property type="term" value="F:GDP-mannose 4,6-dehydratase activity"/>
    <property type="evidence" value="ECO:0007669"/>
    <property type="project" value="UniProtKB-UniRule"/>
</dbReference>
<dbReference type="Proteomes" id="UP000321798">
    <property type="component" value="Unassembled WGS sequence"/>
</dbReference>
<dbReference type="GO" id="GO:0042351">
    <property type="term" value="P:'de novo' GDP-L-fucose biosynthetic process"/>
    <property type="evidence" value="ECO:0007669"/>
    <property type="project" value="TreeGrafter"/>
</dbReference>
<evidence type="ECO:0000259" key="8">
    <source>
        <dbReference type="Pfam" id="PF16363"/>
    </source>
</evidence>
<comment type="catalytic activity">
    <reaction evidence="1 7">
        <text>GDP-alpha-D-mannose = GDP-4-dehydro-alpha-D-rhamnose + H2O</text>
        <dbReference type="Rhea" id="RHEA:23820"/>
        <dbReference type="ChEBI" id="CHEBI:15377"/>
        <dbReference type="ChEBI" id="CHEBI:57527"/>
        <dbReference type="ChEBI" id="CHEBI:57964"/>
        <dbReference type="EC" id="4.2.1.47"/>
    </reaction>
</comment>
<dbReference type="InterPro" id="IPR006368">
    <property type="entry name" value="GDP_Man_deHydtase"/>
</dbReference>
<dbReference type="InterPro" id="IPR036291">
    <property type="entry name" value="NAD(P)-bd_dom_sf"/>
</dbReference>
<dbReference type="EC" id="4.2.1.47" evidence="4 7"/>
<keyword evidence="7" id="KW-0521">NADP</keyword>
<comment type="caution">
    <text evidence="7">Lacks conserved residue(s) required for the propagation of feature annotation.</text>
</comment>
<evidence type="ECO:0000256" key="7">
    <source>
        <dbReference type="HAMAP-Rule" id="MF_00955"/>
    </source>
</evidence>
<protein>
    <recommendedName>
        <fullName evidence="4 7">GDP-mannose 4,6-dehydratase</fullName>
        <ecNumber evidence="4 7">4.2.1.47</ecNumber>
    </recommendedName>
    <alternativeName>
        <fullName evidence="7">GDP-D-mannose dehydratase</fullName>
    </alternativeName>
</protein>
<dbReference type="HAMAP" id="MF_00955">
    <property type="entry name" value="GDP_Man_dehydratase"/>
    <property type="match status" value="1"/>
</dbReference>
<dbReference type="CDD" id="cd05260">
    <property type="entry name" value="GDP_MD_SDR_e"/>
    <property type="match status" value="1"/>
</dbReference>
<dbReference type="RefSeq" id="WP_146951133.1">
    <property type="nucleotide sequence ID" value="NZ_BAABBJ010000005.1"/>
</dbReference>
<dbReference type="PANTHER" id="PTHR43715">
    <property type="entry name" value="GDP-MANNOSE 4,6-DEHYDRATASE"/>
    <property type="match status" value="1"/>
</dbReference>
<dbReference type="Gene3D" id="3.90.25.10">
    <property type="entry name" value="UDP-galactose 4-epimerase, domain 1"/>
    <property type="match status" value="1"/>
</dbReference>
<feature type="domain" description="NAD(P)-binding" evidence="8">
    <location>
        <begin position="5"/>
        <end position="314"/>
    </location>
</feature>
<dbReference type="OrthoDB" id="9779041at2"/>
<evidence type="ECO:0000256" key="4">
    <source>
        <dbReference type="ARBA" id="ARBA00011989"/>
    </source>
</evidence>
<evidence type="ECO:0000256" key="5">
    <source>
        <dbReference type="ARBA" id="ARBA00023239"/>
    </source>
</evidence>
<dbReference type="InterPro" id="IPR016040">
    <property type="entry name" value="NAD(P)-bd_dom"/>
</dbReference>
<dbReference type="PANTHER" id="PTHR43715:SF1">
    <property type="entry name" value="GDP-MANNOSE 4,6 DEHYDRATASE"/>
    <property type="match status" value="1"/>
</dbReference>
<evidence type="ECO:0000313" key="10">
    <source>
        <dbReference type="Proteomes" id="UP000321798"/>
    </source>
</evidence>
<dbReference type="SUPFAM" id="SSF51735">
    <property type="entry name" value="NAD(P)-binding Rossmann-fold domains"/>
    <property type="match status" value="1"/>
</dbReference>
<evidence type="ECO:0000256" key="3">
    <source>
        <dbReference type="ARBA" id="ARBA00009263"/>
    </source>
</evidence>
<proteinExistence type="inferred from homology"/>
<keyword evidence="5 7" id="KW-0456">Lyase</keyword>
<comment type="caution">
    <text evidence="9">The sequence shown here is derived from an EMBL/GenBank/DDBJ whole genome shotgun (WGS) entry which is preliminary data.</text>
</comment>
<sequence length="328" mass="36785">MPRALITGITGQDGLYLSELLLSKGYEVFGLIRGQNNPKHDLVRATVPGVQLVTGDLTDMSSLIRALEFAQPDEVYNLGAISFVAYSWENALLTSEVTGKGVLNLLEAVRLYSHGDASKVRFYQASSSEMFGKVQEVPQRETTLLWPRSPYGVAKVFGHYMTINYRESYGMHASSGILFNHESPRRGPEFVTRKVSQAVARISLGLQEDLTLGNLDAKRDWGFAGDYVEAMWRMLQQPEADDYVVATGETHSIRELLDIAFTHVGIEGWERYVKQDPRFMRPAEVDLLIGDPAKARDVLGWERKVDFPALVTMMVEHDVEEQRALAGR</sequence>
<organism evidence="9 10">
    <name type="scientific">Cellulomonas soli</name>
    <dbReference type="NCBI Taxonomy" id="931535"/>
    <lineage>
        <taxon>Bacteria</taxon>
        <taxon>Bacillati</taxon>
        <taxon>Actinomycetota</taxon>
        <taxon>Actinomycetes</taxon>
        <taxon>Micrococcales</taxon>
        <taxon>Cellulomonadaceae</taxon>
        <taxon>Cellulomonas</taxon>
    </lineage>
</organism>
<dbReference type="EMBL" id="BKAL01000001">
    <property type="protein sequence ID" value="GEP67335.1"/>
    <property type="molecule type" value="Genomic_DNA"/>
</dbReference>
<keyword evidence="10" id="KW-1185">Reference proteome</keyword>
<gene>
    <name evidence="9" type="primary">gmd_2</name>
    <name evidence="7" type="synonym">gmd</name>
    <name evidence="9" type="ORF">CSO01_00500</name>
</gene>
<dbReference type="GO" id="GO:0070401">
    <property type="term" value="F:NADP+ binding"/>
    <property type="evidence" value="ECO:0007669"/>
    <property type="project" value="UniProtKB-UniRule"/>
</dbReference>
<evidence type="ECO:0000313" key="9">
    <source>
        <dbReference type="EMBL" id="GEP67335.1"/>
    </source>
</evidence>
<comment type="similarity">
    <text evidence="3 7">Belongs to the NAD(P)-dependent epimerase/dehydratase family. GDP-mannose 4,6-dehydratase subfamily.</text>
</comment>
<accession>A0A512P813</accession>
<evidence type="ECO:0000256" key="1">
    <source>
        <dbReference type="ARBA" id="ARBA00000188"/>
    </source>
</evidence>
<dbReference type="AlphaFoldDB" id="A0A512P813"/>
<comment type="function">
    <text evidence="6 7">Catalyzes the conversion of GDP-D-mannose to GDP-4-dehydro-6-deoxy-D-mannose.</text>
</comment>
<comment type="cofactor">
    <cofactor evidence="2 7">
        <name>NADP(+)</name>
        <dbReference type="ChEBI" id="CHEBI:58349"/>
    </cofactor>
</comment>
<evidence type="ECO:0000256" key="2">
    <source>
        <dbReference type="ARBA" id="ARBA00001937"/>
    </source>
</evidence>
<name>A0A512P813_9CELL</name>
<evidence type="ECO:0000256" key="6">
    <source>
        <dbReference type="ARBA" id="ARBA00059383"/>
    </source>
</evidence>